<evidence type="ECO:0008006" key="2">
    <source>
        <dbReference type="Google" id="ProtNLM"/>
    </source>
</evidence>
<protein>
    <recommendedName>
        <fullName evidence="2">DUF2188 domain-containing protein</fullName>
    </recommendedName>
</protein>
<dbReference type="RefSeq" id="WP_099509446.1">
    <property type="nucleotide sequence ID" value="NZ_CP016616.1"/>
</dbReference>
<dbReference type="AlphaFoldDB" id="A0A1B2EEP3"/>
<dbReference type="Pfam" id="PF09954">
    <property type="entry name" value="DUF2188"/>
    <property type="match status" value="1"/>
</dbReference>
<dbReference type="KEGG" id="moc:BB934_09610"/>
<evidence type="ECO:0000313" key="1">
    <source>
        <dbReference type="EMBL" id="ANY78454.1"/>
    </source>
</evidence>
<organism evidence="1">
    <name type="scientific">Microvirga ossetica</name>
    <dbReference type="NCBI Taxonomy" id="1882682"/>
    <lineage>
        <taxon>Bacteria</taxon>
        <taxon>Pseudomonadati</taxon>
        <taxon>Pseudomonadota</taxon>
        <taxon>Alphaproteobacteria</taxon>
        <taxon>Hyphomicrobiales</taxon>
        <taxon>Methylobacteriaceae</taxon>
        <taxon>Microvirga</taxon>
    </lineage>
</organism>
<dbReference type="InterPro" id="IPR018691">
    <property type="entry name" value="DUF2188"/>
</dbReference>
<name>A0A1B2EEP3_9HYPH</name>
<sequence length="63" mass="7108">MERFVVTCTRQGLWSVSHDGETFATYPTKEEALSITFTRAEERRQAGFEVVVVVTQARNEQGG</sequence>
<reference evidence="1" key="1">
    <citation type="submission" date="2016-07" db="EMBL/GenBank/DDBJ databases">
        <title>Microvirga ossetica sp. nov. a new species of rhizobia isolated from root nodules of the legume species Vicia alpestris Steven originated from North Ossetia region in the Caucasus.</title>
        <authorList>
            <person name="Safronova V.I."/>
            <person name="Kuznetsova I.G."/>
            <person name="Sazanova A.L."/>
            <person name="Belimov A."/>
            <person name="Andronov E."/>
            <person name="Osledkin Y.S."/>
            <person name="Onishchuk O.P."/>
            <person name="Kurchak O.N."/>
            <person name="Shaposhnikov A.I."/>
            <person name="Willems A."/>
            <person name="Tikhonovich I.A."/>
        </authorList>
    </citation>
    <scope>NUCLEOTIDE SEQUENCE [LARGE SCALE GENOMIC DNA]</scope>
    <source>
        <strain evidence="1">V5/3M</strain>
    </source>
</reference>
<gene>
    <name evidence="1" type="ORF">BB934_09610</name>
</gene>
<proteinExistence type="predicted"/>
<accession>A0A1B2EEP3</accession>
<dbReference type="EMBL" id="CP016616">
    <property type="protein sequence ID" value="ANY78454.1"/>
    <property type="molecule type" value="Genomic_DNA"/>
</dbReference>